<dbReference type="EMBL" id="BBMM01000009">
    <property type="protein sequence ID" value="GAL01233.1"/>
    <property type="molecule type" value="Genomic_DNA"/>
</dbReference>
<keyword evidence="1" id="KW-1133">Transmembrane helix</keyword>
<keyword evidence="1" id="KW-0812">Transmembrane</keyword>
<feature type="transmembrane region" description="Helical" evidence="1">
    <location>
        <begin position="70"/>
        <end position="92"/>
    </location>
</feature>
<dbReference type="AlphaFoldDB" id="A0A090QG51"/>
<reference evidence="2 3" key="1">
    <citation type="journal article" date="2014" name="Genome Announc.">
        <title>Draft Genome Sequences of Marine Flavobacterium Nonlabens Strains NR17, NR24, NR27, NR32, NR33, and Ara13.</title>
        <authorList>
            <person name="Nakanishi M."/>
            <person name="Meirelles P."/>
            <person name="Suzuki R."/>
            <person name="Takatani N."/>
            <person name="Mino S."/>
            <person name="Suda W."/>
            <person name="Oshima K."/>
            <person name="Hattori M."/>
            <person name="Ohkuma M."/>
            <person name="Hosokawa M."/>
            <person name="Miyashita K."/>
            <person name="Thompson F.L."/>
            <person name="Niwa A."/>
            <person name="Sawabe T."/>
            <person name="Sawabe T."/>
        </authorList>
    </citation>
    <scope>NUCLEOTIDE SEQUENCE [LARGE SCALE GENOMIC DNA]</scope>
    <source>
        <strain evidence="3">JCM19314</strain>
    </source>
</reference>
<accession>A0A090QG51</accession>
<name>A0A090QG51_NONUL</name>
<comment type="caution">
    <text evidence="2">The sequence shown here is derived from an EMBL/GenBank/DDBJ whole genome shotgun (WGS) entry which is preliminary data.</text>
</comment>
<evidence type="ECO:0000313" key="3">
    <source>
        <dbReference type="Proteomes" id="UP000029226"/>
    </source>
</evidence>
<sequence>MIFFADSRLDTQLFANWAGYEKICFNVVITTTAWLIATFATRPTQAETLDHFNHVIFGKESKFHNFPIKILGFFMGIIGVYSLLFSIGKFLYGDVAWVLVLWDYLSYVC</sequence>
<evidence type="ECO:0000256" key="1">
    <source>
        <dbReference type="SAM" id="Phobius"/>
    </source>
</evidence>
<keyword evidence="1" id="KW-0472">Membrane</keyword>
<protein>
    <submittedName>
        <fullName evidence="2">Putative sodium-solute symporter</fullName>
    </submittedName>
</protein>
<evidence type="ECO:0000313" key="2">
    <source>
        <dbReference type="EMBL" id="GAL01233.1"/>
    </source>
</evidence>
<proteinExistence type="predicted"/>
<dbReference type="Proteomes" id="UP000029226">
    <property type="component" value="Unassembled WGS sequence"/>
</dbReference>
<gene>
    <name evidence="2" type="ORF">JCM19314_677</name>
</gene>
<organism evidence="2 3">
    <name type="scientific">Nonlabens ulvanivorans</name>
    <name type="common">Persicivirga ulvanivorans</name>
    <dbReference type="NCBI Taxonomy" id="906888"/>
    <lineage>
        <taxon>Bacteria</taxon>
        <taxon>Pseudomonadati</taxon>
        <taxon>Bacteroidota</taxon>
        <taxon>Flavobacteriia</taxon>
        <taxon>Flavobacteriales</taxon>
        <taxon>Flavobacteriaceae</taxon>
        <taxon>Nonlabens</taxon>
    </lineage>
</organism>